<dbReference type="AlphaFoldDB" id="A0A644ZBJ6"/>
<feature type="domain" description="Sm" evidence="4">
    <location>
        <begin position="20"/>
        <end position="80"/>
    </location>
</feature>
<dbReference type="EMBL" id="VSSQ01007495">
    <property type="protein sequence ID" value="MPM36093.1"/>
    <property type="molecule type" value="Genomic_DNA"/>
</dbReference>
<dbReference type="GO" id="GO:0006355">
    <property type="term" value="P:regulation of DNA-templated transcription"/>
    <property type="evidence" value="ECO:0007669"/>
    <property type="project" value="InterPro"/>
</dbReference>
<dbReference type="InterPro" id="IPR005001">
    <property type="entry name" value="Hfq"/>
</dbReference>
<dbReference type="NCBIfam" id="TIGR02383">
    <property type="entry name" value="Hfq"/>
    <property type="match status" value="1"/>
</dbReference>
<accession>A0A644ZBJ6</accession>
<sequence length="106" mass="11884">MHLKRKGSAFIVTKTNQLQDLLLSRVRRDKLPVTLFLMNGFQMRGLVTGCDLFTVVLTTDGKQQMIYKHAISTIIPERPVDLNPEEDVLPTQKAGRSPTESRFAGG</sequence>
<comment type="caution">
    <text evidence="5">The sequence shown here is derived from an EMBL/GenBank/DDBJ whole genome shotgun (WGS) entry which is preliminary data.</text>
</comment>
<feature type="region of interest" description="Disordered" evidence="3">
    <location>
        <begin position="81"/>
        <end position="106"/>
    </location>
</feature>
<proteinExistence type="inferred from homology"/>
<reference evidence="5" key="1">
    <citation type="submission" date="2019-08" db="EMBL/GenBank/DDBJ databases">
        <authorList>
            <person name="Kucharzyk K."/>
            <person name="Murdoch R.W."/>
            <person name="Higgins S."/>
            <person name="Loffler F."/>
        </authorList>
    </citation>
    <scope>NUCLEOTIDE SEQUENCE</scope>
</reference>
<dbReference type="HAMAP" id="MF_00436">
    <property type="entry name" value="Hfq"/>
    <property type="match status" value="1"/>
</dbReference>
<name>A0A644ZBJ6_9ZZZZ</name>
<dbReference type="Pfam" id="PF17209">
    <property type="entry name" value="Hfq"/>
    <property type="match status" value="1"/>
</dbReference>
<dbReference type="GO" id="GO:0005829">
    <property type="term" value="C:cytosol"/>
    <property type="evidence" value="ECO:0007669"/>
    <property type="project" value="TreeGrafter"/>
</dbReference>
<dbReference type="Gene3D" id="2.30.30.100">
    <property type="match status" value="1"/>
</dbReference>
<dbReference type="CDD" id="cd01716">
    <property type="entry name" value="Hfq"/>
    <property type="match status" value="1"/>
</dbReference>
<evidence type="ECO:0000256" key="2">
    <source>
        <dbReference type="ARBA" id="ARBA00023016"/>
    </source>
</evidence>
<evidence type="ECO:0000313" key="5">
    <source>
        <dbReference type="EMBL" id="MPM36093.1"/>
    </source>
</evidence>
<dbReference type="PANTHER" id="PTHR34772:SF1">
    <property type="entry name" value="RNA-BINDING PROTEIN HFQ"/>
    <property type="match status" value="1"/>
</dbReference>
<keyword evidence="2" id="KW-0346">Stress response</keyword>
<dbReference type="GO" id="GO:0043487">
    <property type="term" value="P:regulation of RNA stability"/>
    <property type="evidence" value="ECO:0007669"/>
    <property type="project" value="TreeGrafter"/>
</dbReference>
<dbReference type="InterPro" id="IPR047575">
    <property type="entry name" value="Sm"/>
</dbReference>
<dbReference type="GO" id="GO:0045974">
    <property type="term" value="P:regulation of translation, ncRNA-mediated"/>
    <property type="evidence" value="ECO:0007669"/>
    <property type="project" value="TreeGrafter"/>
</dbReference>
<evidence type="ECO:0000256" key="1">
    <source>
        <dbReference type="ARBA" id="ARBA00022884"/>
    </source>
</evidence>
<evidence type="ECO:0000259" key="4">
    <source>
        <dbReference type="PROSITE" id="PS52002"/>
    </source>
</evidence>
<organism evidence="5">
    <name type="scientific">bioreactor metagenome</name>
    <dbReference type="NCBI Taxonomy" id="1076179"/>
    <lineage>
        <taxon>unclassified sequences</taxon>
        <taxon>metagenomes</taxon>
        <taxon>ecological metagenomes</taxon>
    </lineage>
</organism>
<keyword evidence="1" id="KW-0694">RNA-binding</keyword>
<dbReference type="SUPFAM" id="SSF50182">
    <property type="entry name" value="Sm-like ribonucleoproteins"/>
    <property type="match status" value="1"/>
</dbReference>
<gene>
    <name evidence="5" type="primary">hfq_11</name>
    <name evidence="5" type="ORF">SDC9_82688</name>
</gene>
<protein>
    <submittedName>
        <fullName evidence="5">RNA-binding protein Hfq</fullName>
    </submittedName>
</protein>
<evidence type="ECO:0000256" key="3">
    <source>
        <dbReference type="SAM" id="MobiDB-lite"/>
    </source>
</evidence>
<dbReference type="InterPro" id="IPR010920">
    <property type="entry name" value="LSM_dom_sf"/>
</dbReference>
<dbReference type="PANTHER" id="PTHR34772">
    <property type="entry name" value="RNA-BINDING PROTEIN HFQ"/>
    <property type="match status" value="1"/>
</dbReference>
<dbReference type="GO" id="GO:0003723">
    <property type="term" value="F:RNA binding"/>
    <property type="evidence" value="ECO:0007669"/>
    <property type="project" value="UniProtKB-KW"/>
</dbReference>
<dbReference type="PROSITE" id="PS52002">
    <property type="entry name" value="SM"/>
    <property type="match status" value="1"/>
</dbReference>